<dbReference type="GeneTree" id="ENSGT00940000167955"/>
<dbReference type="eggNOG" id="KOG1515">
    <property type="taxonomic scope" value="Eukaryota"/>
</dbReference>
<organism evidence="5 6">
    <name type="scientific">Ciona savignyi</name>
    <name type="common">Pacific transparent sea squirt</name>
    <dbReference type="NCBI Taxonomy" id="51511"/>
    <lineage>
        <taxon>Eukaryota</taxon>
        <taxon>Metazoa</taxon>
        <taxon>Chordata</taxon>
        <taxon>Tunicata</taxon>
        <taxon>Ascidiacea</taxon>
        <taxon>Phlebobranchia</taxon>
        <taxon>Cionidae</taxon>
        <taxon>Ciona</taxon>
    </lineage>
</organism>
<keyword evidence="6" id="KW-1185">Reference proteome</keyword>
<dbReference type="InterPro" id="IPR029058">
    <property type="entry name" value="AB_hydrolase_fold"/>
</dbReference>
<evidence type="ECO:0000256" key="2">
    <source>
        <dbReference type="ARBA" id="ARBA00022801"/>
    </source>
</evidence>
<dbReference type="PANTHER" id="PTHR48081">
    <property type="entry name" value="AB HYDROLASE SUPERFAMILY PROTEIN C4A8.06C"/>
    <property type="match status" value="1"/>
</dbReference>
<sequence length="249" mass="27859">MGFMKRAVVVTSAVTVLLAVLIHRRIPDNVPHRNTIQLFVNYVSFIELLASITEKIGYSRWWPYRLSGSPPQPPKGMKVEHRYFAGVDCVVITPRSFQERSEPGPAIVFYHGGGFAFGDLAIYRNILTDMAEETGFLVMSPAYRVAPEHPFPTPYHDCINSTISFMRSTDQLNVNPKKVILAGDSAGGNLAMAVYIGLLQMNDPTLQLPAMQVLIYPMLQMINFQTPSYSHGDLMFSNNLAPKFLLAYI</sequence>
<dbReference type="Gene3D" id="3.40.50.1820">
    <property type="entry name" value="alpha/beta hydrolase"/>
    <property type="match status" value="1"/>
</dbReference>
<dbReference type="STRING" id="51511.ENSCSAVP00000009533"/>
<dbReference type="InterPro" id="IPR033140">
    <property type="entry name" value="Lipase_GDXG_put_SER_AS"/>
</dbReference>
<evidence type="ECO:0000313" key="5">
    <source>
        <dbReference type="Ensembl" id="ENSCSAVP00000009533.1"/>
    </source>
</evidence>
<dbReference type="Ensembl" id="ENSCSAVT00000009650.1">
    <property type="protein sequence ID" value="ENSCSAVP00000009533.1"/>
    <property type="gene ID" value="ENSCSAVG00000005601.1"/>
</dbReference>
<feature type="active site" evidence="3">
    <location>
        <position position="185"/>
    </location>
</feature>
<dbReference type="Pfam" id="PF07859">
    <property type="entry name" value="Abhydrolase_3"/>
    <property type="match status" value="1"/>
</dbReference>
<proteinExistence type="inferred from homology"/>
<dbReference type="HOGENOM" id="CLU_1117873_0_0_1"/>
<evidence type="ECO:0000259" key="4">
    <source>
        <dbReference type="Pfam" id="PF07859"/>
    </source>
</evidence>
<protein>
    <recommendedName>
        <fullName evidence="4">Alpha/beta hydrolase fold-3 domain-containing protein</fullName>
    </recommendedName>
</protein>
<dbReference type="InParanoid" id="H2YW22"/>
<dbReference type="InterPro" id="IPR013094">
    <property type="entry name" value="AB_hydrolase_3"/>
</dbReference>
<comment type="similarity">
    <text evidence="1">Belongs to the 'GDXG' lipolytic enzyme family.</text>
</comment>
<dbReference type="PROSITE" id="PS01174">
    <property type="entry name" value="LIPASE_GDXG_SER"/>
    <property type="match status" value="1"/>
</dbReference>
<reference evidence="5" key="2">
    <citation type="submission" date="2025-08" db="UniProtKB">
        <authorList>
            <consortium name="Ensembl"/>
        </authorList>
    </citation>
    <scope>IDENTIFICATION</scope>
</reference>
<feature type="domain" description="Alpha/beta hydrolase fold-3" evidence="4">
    <location>
        <begin position="107"/>
        <end position="230"/>
    </location>
</feature>
<dbReference type="Proteomes" id="UP000007875">
    <property type="component" value="Unassembled WGS sequence"/>
</dbReference>
<evidence type="ECO:0000256" key="1">
    <source>
        <dbReference type="ARBA" id="ARBA00010515"/>
    </source>
</evidence>
<evidence type="ECO:0000256" key="3">
    <source>
        <dbReference type="PROSITE-ProRule" id="PRU10038"/>
    </source>
</evidence>
<dbReference type="AlphaFoldDB" id="H2YW22"/>
<keyword evidence="2" id="KW-0378">Hydrolase</keyword>
<reference evidence="6" key="1">
    <citation type="submission" date="2003-08" db="EMBL/GenBank/DDBJ databases">
        <authorList>
            <person name="Birren B."/>
            <person name="Nusbaum C."/>
            <person name="Abebe A."/>
            <person name="Abouelleil A."/>
            <person name="Adekoya E."/>
            <person name="Ait-zahra M."/>
            <person name="Allen N."/>
            <person name="Allen T."/>
            <person name="An P."/>
            <person name="Anderson M."/>
            <person name="Anderson S."/>
            <person name="Arachchi H."/>
            <person name="Armbruster J."/>
            <person name="Bachantsang P."/>
            <person name="Baldwin J."/>
            <person name="Barry A."/>
            <person name="Bayul T."/>
            <person name="Blitshsteyn B."/>
            <person name="Bloom T."/>
            <person name="Blye J."/>
            <person name="Boguslavskiy L."/>
            <person name="Borowsky M."/>
            <person name="Boukhgalter B."/>
            <person name="Brunache A."/>
            <person name="Butler J."/>
            <person name="Calixte N."/>
            <person name="Calvo S."/>
            <person name="Camarata J."/>
            <person name="Campo K."/>
            <person name="Chang J."/>
            <person name="Cheshatsang Y."/>
            <person name="Citroen M."/>
            <person name="Collymore A."/>
            <person name="Considine T."/>
            <person name="Cook A."/>
            <person name="Cooke P."/>
            <person name="Corum B."/>
            <person name="Cuomo C."/>
            <person name="David R."/>
            <person name="Dawoe T."/>
            <person name="Degray S."/>
            <person name="Dodge S."/>
            <person name="Dooley K."/>
            <person name="Dorje P."/>
            <person name="Dorjee K."/>
            <person name="Dorris L."/>
            <person name="Duffey N."/>
            <person name="Dupes A."/>
            <person name="Elkins T."/>
            <person name="Engels R."/>
            <person name="Erickson J."/>
            <person name="Farina A."/>
            <person name="Faro S."/>
            <person name="Ferreira P."/>
            <person name="Fischer H."/>
            <person name="Fitzgerald M."/>
            <person name="Foley K."/>
            <person name="Gage D."/>
            <person name="Galagan J."/>
            <person name="Gearin G."/>
            <person name="Gnerre S."/>
            <person name="Gnirke A."/>
            <person name="Goyette A."/>
            <person name="Graham J."/>
            <person name="Grandbois E."/>
            <person name="Gyaltsen K."/>
            <person name="Hafez N."/>
            <person name="Hagopian D."/>
            <person name="Hagos B."/>
            <person name="Hall J."/>
            <person name="Hatcher B."/>
            <person name="Heller A."/>
            <person name="Higgins H."/>
            <person name="Honan T."/>
            <person name="Horn A."/>
            <person name="Houde N."/>
            <person name="Hughes L."/>
            <person name="Hulme W."/>
            <person name="Husby E."/>
            <person name="Iliev I."/>
            <person name="Jaffe D."/>
            <person name="Jones C."/>
            <person name="Kamal M."/>
            <person name="Kamat A."/>
            <person name="Kamvysselis M."/>
            <person name="Karlsson E."/>
            <person name="Kells C."/>
            <person name="Kieu A."/>
            <person name="Kisner P."/>
            <person name="Kodira C."/>
            <person name="Kulbokas E."/>
            <person name="Labutti K."/>
            <person name="Lama D."/>
            <person name="Landers T."/>
            <person name="Leger J."/>
            <person name="Levine S."/>
            <person name="Lewis D."/>
            <person name="Lewis T."/>
            <person name="Lindblad-toh K."/>
            <person name="Liu X."/>
            <person name="Lokyitsang T."/>
            <person name="Lokyitsang Y."/>
            <person name="Lucien O."/>
            <person name="Lui A."/>
            <person name="Ma L.J."/>
            <person name="Mabbitt R."/>
            <person name="Macdonald J."/>
            <person name="Maclean C."/>
            <person name="Major J."/>
            <person name="Manning J."/>
            <person name="Marabella R."/>
            <person name="Maru K."/>
            <person name="Matthews C."/>
            <person name="Mauceli E."/>
            <person name="Mccarthy M."/>
            <person name="Mcdonough S."/>
            <person name="Mcghee T."/>
            <person name="Meldrim J."/>
            <person name="Meneus L."/>
            <person name="Mesirov J."/>
            <person name="Mihalev A."/>
            <person name="Mihova T."/>
            <person name="Mikkelsen T."/>
            <person name="Mlenga V."/>
            <person name="Moru K."/>
            <person name="Mozes J."/>
            <person name="Mulrain L."/>
            <person name="Munson G."/>
            <person name="Naylor J."/>
            <person name="Newes C."/>
            <person name="Nguyen C."/>
            <person name="Nguyen N."/>
            <person name="Nguyen T."/>
            <person name="Nicol R."/>
            <person name="Nielsen C."/>
            <person name="Nizzari M."/>
            <person name="Norbu C."/>
            <person name="Norbu N."/>
            <person name="O'donnell P."/>
            <person name="Okoawo O."/>
            <person name="O'leary S."/>
            <person name="Omotosho B."/>
            <person name="O'neill K."/>
            <person name="Osman S."/>
            <person name="Parker S."/>
            <person name="Perrin D."/>
            <person name="Phunkhang P."/>
            <person name="Piqani B."/>
            <person name="Purcell S."/>
            <person name="Rachupka T."/>
            <person name="Ramasamy U."/>
            <person name="Rameau R."/>
            <person name="Ray V."/>
            <person name="Raymond C."/>
            <person name="Retta R."/>
            <person name="Richardson S."/>
            <person name="Rise C."/>
            <person name="Rodriguez J."/>
            <person name="Rogers J."/>
            <person name="Rogov P."/>
            <person name="Rutman M."/>
            <person name="Schupbach R."/>
            <person name="Seaman C."/>
            <person name="Settipalli S."/>
            <person name="Sharpe T."/>
            <person name="Sheridan J."/>
            <person name="Sherpa N."/>
            <person name="Shi J."/>
            <person name="Smirnov S."/>
            <person name="Smith C."/>
            <person name="Sougnez C."/>
            <person name="Spencer B."/>
            <person name="Stalker J."/>
            <person name="Stange-thomann N."/>
            <person name="Stavropoulos S."/>
            <person name="Stetson K."/>
            <person name="Stone C."/>
            <person name="Stone S."/>
            <person name="Stubbs M."/>
            <person name="Talamas J."/>
            <person name="Tchuinga P."/>
            <person name="Tenzing P."/>
            <person name="Tesfaye S."/>
            <person name="Theodore J."/>
            <person name="Thoulutsang Y."/>
            <person name="Topham K."/>
            <person name="Towey S."/>
            <person name="Tsamla T."/>
            <person name="Tsomo N."/>
            <person name="Vallee D."/>
            <person name="Vassiliev H."/>
            <person name="Venkataraman V."/>
            <person name="Vinson J."/>
            <person name="Vo A."/>
            <person name="Wade C."/>
            <person name="Wang S."/>
            <person name="Wangchuk T."/>
            <person name="Wangdi T."/>
            <person name="Whittaker C."/>
            <person name="Wilkinson J."/>
            <person name="Wu Y."/>
            <person name="Wyman D."/>
            <person name="Yadav S."/>
            <person name="Yang S."/>
            <person name="Yang X."/>
            <person name="Yeager S."/>
            <person name="Yee E."/>
            <person name="Young G."/>
            <person name="Zainoun J."/>
            <person name="Zembeck L."/>
            <person name="Zimmer A."/>
            <person name="Zody M."/>
            <person name="Lander E."/>
        </authorList>
    </citation>
    <scope>NUCLEOTIDE SEQUENCE [LARGE SCALE GENOMIC DNA]</scope>
</reference>
<name>H2YW22_CIOSA</name>
<accession>H2YW22</accession>
<reference evidence="5" key="3">
    <citation type="submission" date="2025-09" db="UniProtKB">
        <authorList>
            <consortium name="Ensembl"/>
        </authorList>
    </citation>
    <scope>IDENTIFICATION</scope>
</reference>
<dbReference type="GO" id="GO:0016787">
    <property type="term" value="F:hydrolase activity"/>
    <property type="evidence" value="ECO:0007669"/>
    <property type="project" value="UniProtKB-KW"/>
</dbReference>
<dbReference type="PANTHER" id="PTHR48081:SF8">
    <property type="entry name" value="ALPHA_BETA HYDROLASE FOLD-3 DOMAIN-CONTAINING PROTEIN-RELATED"/>
    <property type="match status" value="1"/>
</dbReference>
<evidence type="ECO:0000313" key="6">
    <source>
        <dbReference type="Proteomes" id="UP000007875"/>
    </source>
</evidence>
<dbReference type="InterPro" id="IPR050300">
    <property type="entry name" value="GDXG_lipolytic_enzyme"/>
</dbReference>
<dbReference type="SUPFAM" id="SSF53474">
    <property type="entry name" value="alpha/beta-Hydrolases"/>
    <property type="match status" value="1"/>
</dbReference>